<dbReference type="NCBIfam" id="TIGR01640">
    <property type="entry name" value="F_box_assoc_1"/>
    <property type="match status" value="1"/>
</dbReference>
<name>A0AAN9EZZ5_CROPI</name>
<sequence>MLLLRLLLTHDQNHGPCHRLQVENVREYHLLFWNPAIKSVSKTLPPPLPIHADEFLKLGFGYDDSTHTYKVAAFIEHMGYEHRITIKLYTLGDHDPVPENCWRHILTLPSSPDDFCLLNTPSDAKTLNGTLNLLVSYKFGPVWSTDQLVIVSFDLRTETYRKLSLPREFVRMPIEQIEIWGITVLRGSLWFFHNFIETEEFVLWQMNEFGVEKSWIQLVRIRIDGASLLPLFTFENPDVVMLSNKLEDEALLYYPRDNTIEWHAQTLRCVDAMDYVQSLVLPY</sequence>
<dbReference type="Proteomes" id="UP001372338">
    <property type="component" value="Unassembled WGS sequence"/>
</dbReference>
<dbReference type="InterPro" id="IPR052361">
    <property type="entry name" value="F-box_domain"/>
</dbReference>
<dbReference type="Pfam" id="PF07734">
    <property type="entry name" value="FBA_1"/>
    <property type="match status" value="1"/>
</dbReference>
<organism evidence="2 3">
    <name type="scientific">Crotalaria pallida</name>
    <name type="common">Smooth rattlebox</name>
    <name type="synonym">Crotalaria striata</name>
    <dbReference type="NCBI Taxonomy" id="3830"/>
    <lineage>
        <taxon>Eukaryota</taxon>
        <taxon>Viridiplantae</taxon>
        <taxon>Streptophyta</taxon>
        <taxon>Embryophyta</taxon>
        <taxon>Tracheophyta</taxon>
        <taxon>Spermatophyta</taxon>
        <taxon>Magnoliopsida</taxon>
        <taxon>eudicotyledons</taxon>
        <taxon>Gunneridae</taxon>
        <taxon>Pentapetalae</taxon>
        <taxon>rosids</taxon>
        <taxon>fabids</taxon>
        <taxon>Fabales</taxon>
        <taxon>Fabaceae</taxon>
        <taxon>Papilionoideae</taxon>
        <taxon>50 kb inversion clade</taxon>
        <taxon>genistoids sensu lato</taxon>
        <taxon>core genistoids</taxon>
        <taxon>Crotalarieae</taxon>
        <taxon>Crotalaria</taxon>
    </lineage>
</organism>
<proteinExistence type="predicted"/>
<dbReference type="EMBL" id="JAYWIO010000004">
    <property type="protein sequence ID" value="KAK7266104.1"/>
    <property type="molecule type" value="Genomic_DNA"/>
</dbReference>
<dbReference type="PANTHER" id="PTHR31790:SF81">
    <property type="entry name" value="PROTEIN, PUTATIVE-RELATED"/>
    <property type="match status" value="1"/>
</dbReference>
<protein>
    <recommendedName>
        <fullName evidence="1">F-box associated beta-propeller type 1 domain-containing protein</fullName>
    </recommendedName>
</protein>
<gene>
    <name evidence="2" type="ORF">RIF29_18744</name>
</gene>
<dbReference type="InterPro" id="IPR017451">
    <property type="entry name" value="F-box-assoc_interact_dom"/>
</dbReference>
<keyword evidence="3" id="KW-1185">Reference proteome</keyword>
<dbReference type="InterPro" id="IPR006527">
    <property type="entry name" value="F-box-assoc_dom_typ1"/>
</dbReference>
<dbReference type="AlphaFoldDB" id="A0AAN9EZZ5"/>
<evidence type="ECO:0000313" key="2">
    <source>
        <dbReference type="EMBL" id="KAK7266104.1"/>
    </source>
</evidence>
<evidence type="ECO:0000259" key="1">
    <source>
        <dbReference type="Pfam" id="PF07734"/>
    </source>
</evidence>
<feature type="domain" description="F-box associated beta-propeller type 1" evidence="1">
    <location>
        <begin position="27"/>
        <end position="280"/>
    </location>
</feature>
<evidence type="ECO:0000313" key="3">
    <source>
        <dbReference type="Proteomes" id="UP001372338"/>
    </source>
</evidence>
<accession>A0AAN9EZZ5</accession>
<comment type="caution">
    <text evidence="2">The sequence shown here is derived from an EMBL/GenBank/DDBJ whole genome shotgun (WGS) entry which is preliminary data.</text>
</comment>
<dbReference type="PANTHER" id="PTHR31790">
    <property type="entry name" value="OS02G0783600 PROTEIN"/>
    <property type="match status" value="1"/>
</dbReference>
<reference evidence="2 3" key="1">
    <citation type="submission" date="2024-01" db="EMBL/GenBank/DDBJ databases">
        <title>The genomes of 5 underutilized Papilionoideae crops provide insights into root nodulation and disease resistanc.</title>
        <authorList>
            <person name="Yuan L."/>
        </authorList>
    </citation>
    <scope>NUCLEOTIDE SEQUENCE [LARGE SCALE GENOMIC DNA]</scope>
    <source>
        <strain evidence="2">ZHUSHIDOU_FW_LH</strain>
        <tissue evidence="2">Leaf</tissue>
    </source>
</reference>